<dbReference type="SMART" id="SM00863">
    <property type="entry name" value="tRNA_SAD"/>
    <property type="match status" value="1"/>
</dbReference>
<dbReference type="InterPro" id="IPR006195">
    <property type="entry name" value="aa-tRNA-synth_II"/>
</dbReference>
<dbReference type="AlphaFoldDB" id="A0A1G1V7K9"/>
<dbReference type="FunFam" id="3.40.50.800:FF:000001">
    <property type="entry name" value="Threonine--tRNA ligase"/>
    <property type="match status" value="1"/>
</dbReference>
<dbReference type="HAMAP" id="MF_00184">
    <property type="entry name" value="Thr_tRNA_synth"/>
    <property type="match status" value="1"/>
</dbReference>
<sequence length="623" mass="71774">MSKKQDQPNPMETMRHSAEHVLTMAMLKLYPGLLAAMGPATEEGFYFDFDLEGETRFRKTPSSGSYHASGKVPSSGSYFDFDSKRKIQEKDLPKIEKKMQDIINADFPITHTEMSVEEARKAFSNNPYKLEWIEEANKRGEKVSIYTIQGDSPPNTFVDVCKGPHVERTGKIGPFKLLSIAGAYWHGDEKNKMLTRIYGTAYPTQEELDKYLWQQEEAEKRNHRKLGQELELFAIFPEIGQGLPVWLPNGFIIRRELEDYMLKVERQHGYQHTITPVISKAELFETSGHLGFYNDSMYPPIEVDNEKLYLKPMSCPGAMMVYKSKTRSYRDLPFKLGEFGLVYRYEKSGELHGLQRVRGFTQNDAHIFCRPDQLDEQLTEVIKILKQFYKDLGFTQYWMRLSLSDPKDAKYKIAERDEWEKAENALKKVLDDNKLEYKIAPGEAAFYGPKIDIQAVNVFGKEDTISTIQFDFNLPKRFGLSYTNEEGKEEKPYVIHRALIGSFERFFAFLIEHYGGAFPIWLSPVQAIVLPITERNTAYANSVQVLLENEGIRAEADNRAETLQAKIRDAQVRKIPYMLVVGDREESSNSVAVRLRNGKNEGAIKLKEFESQIKKVIQERTNL</sequence>
<comment type="subunit">
    <text evidence="12">Homodimer.</text>
</comment>
<evidence type="ECO:0000256" key="10">
    <source>
        <dbReference type="ARBA" id="ARBA00023146"/>
    </source>
</evidence>
<comment type="caution">
    <text evidence="14">The sequence shown here is derived from an EMBL/GenBank/DDBJ whole genome shotgun (WGS) entry which is preliminary data.</text>
</comment>
<feature type="binding site" evidence="12">
    <location>
        <position position="496"/>
    </location>
    <ligand>
        <name>Zn(2+)</name>
        <dbReference type="ChEBI" id="CHEBI:29105"/>
        <note>catalytic</note>
    </ligand>
</feature>
<dbReference type="InterPro" id="IPR018163">
    <property type="entry name" value="Thr/Ala-tRNA-synth_IIc_edit"/>
</dbReference>
<dbReference type="InterPro" id="IPR002320">
    <property type="entry name" value="Thr-tRNA-ligase_IIa"/>
</dbReference>
<dbReference type="Pfam" id="PF00587">
    <property type="entry name" value="tRNA-synt_2b"/>
    <property type="match status" value="1"/>
</dbReference>
<evidence type="ECO:0000256" key="11">
    <source>
        <dbReference type="ARBA" id="ARBA00049515"/>
    </source>
</evidence>
<dbReference type="GO" id="GO:0004829">
    <property type="term" value="F:threonine-tRNA ligase activity"/>
    <property type="evidence" value="ECO:0007669"/>
    <property type="project" value="UniProtKB-UniRule"/>
</dbReference>
<dbReference type="InterPro" id="IPR002314">
    <property type="entry name" value="aa-tRNA-synt_IIb"/>
</dbReference>
<protein>
    <recommendedName>
        <fullName evidence="12">Threonine--tRNA ligase</fullName>
        <ecNumber evidence="12">6.1.1.3</ecNumber>
    </recommendedName>
    <alternativeName>
        <fullName evidence="12">Threonyl-tRNA synthetase</fullName>
        <shortName evidence="12">ThrRS</shortName>
    </alternativeName>
</protein>
<dbReference type="SUPFAM" id="SSF55186">
    <property type="entry name" value="ThrRS/AlaRS common domain"/>
    <property type="match status" value="2"/>
</dbReference>
<comment type="similarity">
    <text evidence="1 12">Belongs to the class-II aminoacyl-tRNA synthetase family.</text>
</comment>
<dbReference type="EMBL" id="MHBZ01000019">
    <property type="protein sequence ID" value="OGY11356.1"/>
    <property type="molecule type" value="Genomic_DNA"/>
</dbReference>
<feature type="binding site" evidence="12">
    <location>
        <position position="366"/>
    </location>
    <ligand>
        <name>Zn(2+)</name>
        <dbReference type="ChEBI" id="CHEBI:29105"/>
        <note>catalytic</note>
    </ligand>
</feature>
<evidence type="ECO:0000256" key="3">
    <source>
        <dbReference type="ARBA" id="ARBA00022598"/>
    </source>
</evidence>
<dbReference type="Pfam" id="PF07973">
    <property type="entry name" value="tRNA_SAD"/>
    <property type="match status" value="1"/>
</dbReference>
<keyword evidence="5 12" id="KW-0547">Nucleotide-binding</keyword>
<dbReference type="Pfam" id="PF03129">
    <property type="entry name" value="HGTP_anticodon"/>
    <property type="match status" value="1"/>
</dbReference>
<evidence type="ECO:0000256" key="4">
    <source>
        <dbReference type="ARBA" id="ARBA00022723"/>
    </source>
</evidence>
<dbReference type="EC" id="6.1.1.3" evidence="12"/>
<accession>A0A1G1V7K9</accession>
<evidence type="ECO:0000256" key="1">
    <source>
        <dbReference type="ARBA" id="ARBA00008226"/>
    </source>
</evidence>
<dbReference type="GO" id="GO:0046872">
    <property type="term" value="F:metal ion binding"/>
    <property type="evidence" value="ECO:0007669"/>
    <property type="project" value="UniProtKB-KW"/>
</dbReference>
<proteinExistence type="inferred from homology"/>
<reference evidence="14 15" key="1">
    <citation type="journal article" date="2016" name="Nat. Commun.">
        <title>Thousands of microbial genomes shed light on interconnected biogeochemical processes in an aquifer system.</title>
        <authorList>
            <person name="Anantharaman K."/>
            <person name="Brown C.T."/>
            <person name="Hug L.A."/>
            <person name="Sharon I."/>
            <person name="Castelle C.J."/>
            <person name="Probst A.J."/>
            <person name="Thomas B.C."/>
            <person name="Singh A."/>
            <person name="Wilkins M.J."/>
            <person name="Karaoz U."/>
            <person name="Brodie E.L."/>
            <person name="Williams K.H."/>
            <person name="Hubbard S.S."/>
            <person name="Banfield J.F."/>
        </authorList>
    </citation>
    <scope>NUCLEOTIDE SEQUENCE [LARGE SCALE GENOMIC DNA]</scope>
</reference>
<dbReference type="InterPro" id="IPR047246">
    <property type="entry name" value="ThrRS_anticodon"/>
</dbReference>
<dbReference type="FunFam" id="3.30.930.10:FF:000002">
    <property type="entry name" value="Threonine--tRNA ligase"/>
    <property type="match status" value="1"/>
</dbReference>
<comment type="catalytic activity">
    <reaction evidence="11 12">
        <text>tRNA(Thr) + L-threonine + ATP = L-threonyl-tRNA(Thr) + AMP + diphosphate + H(+)</text>
        <dbReference type="Rhea" id="RHEA:24624"/>
        <dbReference type="Rhea" id="RHEA-COMP:9670"/>
        <dbReference type="Rhea" id="RHEA-COMP:9704"/>
        <dbReference type="ChEBI" id="CHEBI:15378"/>
        <dbReference type="ChEBI" id="CHEBI:30616"/>
        <dbReference type="ChEBI" id="CHEBI:33019"/>
        <dbReference type="ChEBI" id="CHEBI:57926"/>
        <dbReference type="ChEBI" id="CHEBI:78442"/>
        <dbReference type="ChEBI" id="CHEBI:78534"/>
        <dbReference type="ChEBI" id="CHEBI:456215"/>
        <dbReference type="EC" id="6.1.1.3"/>
    </reaction>
</comment>
<dbReference type="InterPro" id="IPR012947">
    <property type="entry name" value="tRNA_SAD"/>
</dbReference>
<dbReference type="InterPro" id="IPR033728">
    <property type="entry name" value="ThrRS_core"/>
</dbReference>
<dbReference type="PRINTS" id="PR01047">
    <property type="entry name" value="TRNASYNTHTHR"/>
</dbReference>
<keyword evidence="6 12" id="KW-0862">Zinc</keyword>
<organism evidence="14 15">
    <name type="scientific">Candidatus Blackburnbacteria bacterium RIFCSPHIGHO2_02_FULL_44_20</name>
    <dbReference type="NCBI Taxonomy" id="1797516"/>
    <lineage>
        <taxon>Bacteria</taxon>
        <taxon>Candidatus Blackburniibacteriota</taxon>
    </lineage>
</organism>
<dbReference type="Gene3D" id="3.30.980.10">
    <property type="entry name" value="Threonyl-trna Synthetase, Chain A, domain 2"/>
    <property type="match status" value="2"/>
</dbReference>
<dbReference type="Gene3D" id="3.40.50.800">
    <property type="entry name" value="Anticodon-binding domain"/>
    <property type="match status" value="1"/>
</dbReference>
<keyword evidence="12" id="KW-0963">Cytoplasm</keyword>
<name>A0A1G1V7K9_9BACT</name>
<evidence type="ECO:0000256" key="5">
    <source>
        <dbReference type="ARBA" id="ARBA00022741"/>
    </source>
</evidence>
<evidence type="ECO:0000313" key="15">
    <source>
        <dbReference type="Proteomes" id="UP000178319"/>
    </source>
</evidence>
<dbReference type="PANTHER" id="PTHR11451">
    <property type="entry name" value="THREONINE-TRNA LIGASE"/>
    <property type="match status" value="1"/>
</dbReference>
<keyword evidence="2 12" id="KW-0820">tRNA-binding</keyword>
<dbReference type="SUPFAM" id="SSF55681">
    <property type="entry name" value="Class II aaRS and biotin synthetases"/>
    <property type="match status" value="1"/>
</dbReference>
<dbReference type="CDD" id="cd00860">
    <property type="entry name" value="ThrRS_anticodon"/>
    <property type="match status" value="1"/>
</dbReference>
<dbReference type="InterPro" id="IPR045864">
    <property type="entry name" value="aa-tRNA-synth_II/BPL/LPL"/>
</dbReference>
<dbReference type="Gene3D" id="3.30.930.10">
    <property type="entry name" value="Bira Bifunctional Protein, Domain 2"/>
    <property type="match status" value="1"/>
</dbReference>
<comment type="subcellular location">
    <subcellularLocation>
        <location evidence="12">Cytoplasm</location>
    </subcellularLocation>
</comment>
<dbReference type="GO" id="GO:0006435">
    <property type="term" value="P:threonyl-tRNA aminoacylation"/>
    <property type="evidence" value="ECO:0007669"/>
    <property type="project" value="UniProtKB-UniRule"/>
</dbReference>
<evidence type="ECO:0000256" key="12">
    <source>
        <dbReference type="HAMAP-Rule" id="MF_00184"/>
    </source>
</evidence>
<evidence type="ECO:0000259" key="13">
    <source>
        <dbReference type="PROSITE" id="PS50862"/>
    </source>
</evidence>
<keyword evidence="7 12" id="KW-0067">ATP-binding</keyword>
<evidence type="ECO:0000256" key="7">
    <source>
        <dbReference type="ARBA" id="ARBA00022840"/>
    </source>
</evidence>
<dbReference type="SUPFAM" id="SSF52954">
    <property type="entry name" value="Class II aaRS ABD-related"/>
    <property type="match status" value="1"/>
</dbReference>
<dbReference type="GO" id="GO:0005737">
    <property type="term" value="C:cytoplasm"/>
    <property type="evidence" value="ECO:0007669"/>
    <property type="project" value="UniProtKB-SubCell"/>
</dbReference>
<dbReference type="NCBIfam" id="TIGR00418">
    <property type="entry name" value="thrS"/>
    <property type="match status" value="1"/>
</dbReference>
<dbReference type="InterPro" id="IPR004154">
    <property type="entry name" value="Anticodon-bd"/>
</dbReference>
<keyword evidence="8 12" id="KW-0694">RNA-binding</keyword>
<evidence type="ECO:0000256" key="9">
    <source>
        <dbReference type="ARBA" id="ARBA00022917"/>
    </source>
</evidence>
<feature type="domain" description="Aminoacyl-transfer RNA synthetases class-II family profile" evidence="13">
    <location>
        <begin position="248"/>
        <end position="519"/>
    </location>
</feature>
<dbReference type="PANTHER" id="PTHR11451:SF44">
    <property type="entry name" value="THREONINE--TRNA LIGASE, CHLOROPLASTIC_MITOCHONDRIAL 2"/>
    <property type="match status" value="1"/>
</dbReference>
<comment type="cofactor">
    <cofactor evidence="12">
        <name>Zn(2+)</name>
        <dbReference type="ChEBI" id="CHEBI:29105"/>
    </cofactor>
    <text evidence="12">Binds 1 zinc ion per subunit.</text>
</comment>
<dbReference type="Proteomes" id="UP000178319">
    <property type="component" value="Unassembled WGS sequence"/>
</dbReference>
<keyword evidence="3 12" id="KW-0436">Ligase</keyword>
<comment type="caution">
    <text evidence="12">Lacks conserved residue(s) required for the propagation of feature annotation.</text>
</comment>
<gene>
    <name evidence="12" type="primary">thrS</name>
    <name evidence="14" type="ORF">A3D26_02520</name>
</gene>
<evidence type="ECO:0000256" key="8">
    <source>
        <dbReference type="ARBA" id="ARBA00022884"/>
    </source>
</evidence>
<dbReference type="STRING" id="1797516.A3D26_02520"/>
<dbReference type="GO" id="GO:0000049">
    <property type="term" value="F:tRNA binding"/>
    <property type="evidence" value="ECO:0007669"/>
    <property type="project" value="UniProtKB-KW"/>
</dbReference>
<keyword evidence="10 12" id="KW-0030">Aminoacyl-tRNA synthetase</keyword>
<dbReference type="CDD" id="cd00771">
    <property type="entry name" value="ThrRS_core"/>
    <property type="match status" value="1"/>
</dbReference>
<feature type="binding site" evidence="12">
    <location>
        <position position="315"/>
    </location>
    <ligand>
        <name>Zn(2+)</name>
        <dbReference type="ChEBI" id="CHEBI:29105"/>
        <note>catalytic</note>
    </ligand>
</feature>
<keyword evidence="9 12" id="KW-0648">Protein biosynthesis</keyword>
<evidence type="ECO:0000256" key="2">
    <source>
        <dbReference type="ARBA" id="ARBA00022555"/>
    </source>
</evidence>
<evidence type="ECO:0000313" key="14">
    <source>
        <dbReference type="EMBL" id="OGY11356.1"/>
    </source>
</evidence>
<keyword evidence="4 12" id="KW-0479">Metal-binding</keyword>
<dbReference type="GO" id="GO:0005524">
    <property type="term" value="F:ATP binding"/>
    <property type="evidence" value="ECO:0007669"/>
    <property type="project" value="UniProtKB-UniRule"/>
</dbReference>
<dbReference type="InterPro" id="IPR036621">
    <property type="entry name" value="Anticodon-bd_dom_sf"/>
</dbReference>
<dbReference type="PROSITE" id="PS50862">
    <property type="entry name" value="AA_TRNA_LIGASE_II"/>
    <property type="match status" value="1"/>
</dbReference>
<evidence type="ECO:0000256" key="6">
    <source>
        <dbReference type="ARBA" id="ARBA00022833"/>
    </source>
</evidence>